<dbReference type="HAMAP" id="MF_00616">
    <property type="entry name" value="Ureidogly_lyase"/>
    <property type="match status" value="1"/>
</dbReference>
<dbReference type="NCBIfam" id="NF009932">
    <property type="entry name" value="PRK13395.1"/>
    <property type="match status" value="1"/>
</dbReference>
<dbReference type="PIRSF" id="PIRSF017306">
    <property type="entry name" value="Ureidogly_hydro"/>
    <property type="match status" value="1"/>
</dbReference>
<evidence type="ECO:0000256" key="1">
    <source>
        <dbReference type="ARBA" id="ARBA00011738"/>
    </source>
</evidence>
<dbReference type="AlphaFoldDB" id="A0A0D0KZJ8"/>
<dbReference type="CDD" id="cd20298">
    <property type="entry name" value="cupin_UAH"/>
    <property type="match status" value="1"/>
</dbReference>
<dbReference type="Proteomes" id="UP000035017">
    <property type="component" value="Unassembled WGS sequence"/>
</dbReference>
<gene>
    <name evidence="5" type="primary">allA</name>
    <name evidence="6" type="ORF">RU07_09565</name>
</gene>
<organism evidence="6 7">
    <name type="scientific">Agrobacterium tumefaciens</name>
    <dbReference type="NCBI Taxonomy" id="358"/>
    <lineage>
        <taxon>Bacteria</taxon>
        <taxon>Pseudomonadati</taxon>
        <taxon>Pseudomonadota</taxon>
        <taxon>Alphaproteobacteria</taxon>
        <taxon>Hyphomicrobiales</taxon>
        <taxon>Rhizobiaceae</taxon>
        <taxon>Rhizobium/Agrobacterium group</taxon>
        <taxon>Agrobacterium</taxon>
        <taxon>Agrobacterium tumefaciens complex</taxon>
    </lineage>
</organism>
<comment type="function">
    <text evidence="5">Catalyzes the catabolism of the allantoin degradation intermediate (S)-ureidoglycolate, generating urea and glyoxylate. Involved in the utilization of allantoin as nitrogen source.</text>
</comment>
<dbReference type="InterPro" id="IPR011051">
    <property type="entry name" value="RmlC_Cupin_sf"/>
</dbReference>
<dbReference type="NCBIfam" id="NF002951">
    <property type="entry name" value="PRK03606.2-2"/>
    <property type="match status" value="1"/>
</dbReference>
<reference evidence="6 7" key="1">
    <citation type="submission" date="2014-12" db="EMBL/GenBank/DDBJ databases">
        <title>16Stimator: statistical estimation of ribosomal gene copy numbers from draft genome assemblies.</title>
        <authorList>
            <person name="Perisin M.A."/>
            <person name="Vetter M."/>
            <person name="Gilbert J.A."/>
            <person name="Bergelson J."/>
        </authorList>
    </citation>
    <scope>NUCLEOTIDE SEQUENCE [LARGE SCALE GENOMIC DNA]</scope>
    <source>
        <strain evidence="6 7">MEJ076</strain>
    </source>
</reference>
<dbReference type="UniPathway" id="UPA00395"/>
<sequence length="166" mass="18358">MTDFLEILPLTKAAFVPFGDVIETDSATVRLINGGNTERHHALAAADVTGEGARVVLNIFRGTPRQFPYAVDMMERHPLGSQSFTPLSGNPFLVVVAQDDEGRPGKPHVFLARASQGVNYHRNVWHHPLMTLGSTSDFLVVDRDGPGNNLEESFFDRPYFITEPQP</sequence>
<comment type="pathway">
    <text evidence="5">Nitrogen metabolism; (S)-allantoin degradation.</text>
</comment>
<comment type="caution">
    <text evidence="6">The sequence shown here is derived from an EMBL/GenBank/DDBJ whole genome shotgun (WGS) entry which is preliminary data.</text>
</comment>
<dbReference type="OrthoDB" id="9804602at2"/>
<comment type="similarity">
    <text evidence="5">Belongs to the ureidoglycolate lyase family.</text>
</comment>
<dbReference type="EC" id="4.3.2.3" evidence="5"/>
<evidence type="ECO:0000256" key="3">
    <source>
        <dbReference type="ARBA" id="ARBA00023239"/>
    </source>
</evidence>
<dbReference type="InterPro" id="IPR007247">
    <property type="entry name" value="Ureidogly_lyase"/>
</dbReference>
<dbReference type="GO" id="GO:0006145">
    <property type="term" value="P:purine nucleobase catabolic process"/>
    <property type="evidence" value="ECO:0007669"/>
    <property type="project" value="UniProtKB-UniRule"/>
</dbReference>
<dbReference type="GO" id="GO:0050385">
    <property type="term" value="F:ureidoglycolate lyase activity"/>
    <property type="evidence" value="ECO:0007669"/>
    <property type="project" value="UniProtKB-UniRule"/>
</dbReference>
<accession>A0A0D0KZJ8</accession>
<dbReference type="Gene3D" id="2.60.120.480">
    <property type="entry name" value="Ureidoglycolate hydrolase"/>
    <property type="match status" value="1"/>
</dbReference>
<keyword evidence="6" id="KW-0378">Hydrolase</keyword>
<dbReference type="GO" id="GO:0004848">
    <property type="term" value="F:ureidoglycolate hydrolase activity"/>
    <property type="evidence" value="ECO:0007669"/>
    <property type="project" value="InterPro"/>
</dbReference>
<evidence type="ECO:0000313" key="6">
    <source>
        <dbReference type="EMBL" id="KIQ02840.1"/>
    </source>
</evidence>
<comment type="catalytic activity">
    <reaction evidence="4 5">
        <text>(S)-ureidoglycolate = urea + glyoxylate</text>
        <dbReference type="Rhea" id="RHEA:11304"/>
        <dbReference type="ChEBI" id="CHEBI:16199"/>
        <dbReference type="ChEBI" id="CHEBI:36655"/>
        <dbReference type="ChEBI" id="CHEBI:57296"/>
        <dbReference type="EC" id="4.3.2.3"/>
    </reaction>
</comment>
<dbReference type="InterPro" id="IPR047233">
    <property type="entry name" value="UAH_cupin"/>
</dbReference>
<evidence type="ECO:0000256" key="5">
    <source>
        <dbReference type="HAMAP-Rule" id="MF_00616"/>
    </source>
</evidence>
<name>A0A0D0KZJ8_AGRTU</name>
<evidence type="ECO:0000313" key="7">
    <source>
        <dbReference type="Proteomes" id="UP000035017"/>
    </source>
</evidence>
<protein>
    <recommendedName>
        <fullName evidence="5">Ureidoglycolate lyase</fullName>
        <ecNumber evidence="5">4.3.2.3</ecNumber>
    </recommendedName>
    <alternativeName>
        <fullName evidence="5">Ureidoglycolatase</fullName>
    </alternativeName>
</protein>
<dbReference type="InterPro" id="IPR023525">
    <property type="entry name" value="Ureidogly_lyase_bac"/>
</dbReference>
<dbReference type="EMBL" id="JXQV01000009">
    <property type="protein sequence ID" value="KIQ02840.1"/>
    <property type="molecule type" value="Genomic_DNA"/>
</dbReference>
<evidence type="ECO:0000256" key="4">
    <source>
        <dbReference type="ARBA" id="ARBA00047684"/>
    </source>
</evidence>
<evidence type="ECO:0000256" key="2">
    <source>
        <dbReference type="ARBA" id="ARBA00022631"/>
    </source>
</evidence>
<comment type="cofactor">
    <cofactor evidence="5">
        <name>Ni(2+)</name>
        <dbReference type="ChEBI" id="CHEBI:49786"/>
    </cofactor>
</comment>
<dbReference type="GO" id="GO:0000256">
    <property type="term" value="P:allantoin catabolic process"/>
    <property type="evidence" value="ECO:0007669"/>
    <property type="project" value="UniProtKB-UniRule"/>
</dbReference>
<dbReference type="InterPro" id="IPR024060">
    <property type="entry name" value="Ureidoglycolate_lyase_dom_sf"/>
</dbReference>
<keyword evidence="2 5" id="KW-0659">Purine metabolism</keyword>
<dbReference type="PANTHER" id="PTHR21221:SF1">
    <property type="entry name" value="UREIDOGLYCOLATE LYASE"/>
    <property type="match status" value="1"/>
</dbReference>
<comment type="subunit">
    <text evidence="1 5">Homodimer.</text>
</comment>
<dbReference type="PANTHER" id="PTHR21221">
    <property type="entry name" value="UREIDOGLYCOLATE HYDROLASE"/>
    <property type="match status" value="1"/>
</dbReference>
<dbReference type="Pfam" id="PF04115">
    <property type="entry name" value="Ureidogly_lyase"/>
    <property type="match status" value="1"/>
</dbReference>
<proteinExistence type="inferred from homology"/>
<dbReference type="SUPFAM" id="SSF51182">
    <property type="entry name" value="RmlC-like cupins"/>
    <property type="match status" value="1"/>
</dbReference>
<keyword evidence="3 5" id="KW-0456">Lyase</keyword>